<sequence>MRYPNFIDISVDEVFCLMNLNLRVLFFFFGMCSAFAQTKVSGVVFDENNVSVAYANVLFKGSTEGTITNEEGRFYLESGNTYDTLIISFLGYETLEIPLPKKVNYELKFILKEDAGQLDEVYIVTGKQSKKEGENPAIAILKKIWERKRKNGLRQFDQYQYDKYEKVEFDLNTIDSSLIKSKLFKGMEFVFNQVDTSKVTGKTYLPIFINEAVSKVYGDNLINEEKEDLKGNKNSGFSNNQIIIDFIDDLYSEFDIYDNYLEFFDKSFVSPLSRTGINTYNYVLSDSSFIDNKWCYNIIYYPRRKNELTFKGDFWVNDTTFAIKEINMQASKSANINWVKEIYIEQDFEVLNDSIFLIKRDYFMSDFAFNKKEKSRGIYGKRTTLYDNYMFDIPKEDTFYSKEVFSYNEDVYNREDDFWEQNRMESLSLDEKGVYKMLDTLKTVKKFKRLYNVGSILASGYVEFTDINFDYGPIFSTFGFNEVEGIRVRTGGRTYFGPNDLWRLEGFLAYGFRDDKFKYGISGKYLIDKKNRFIISAGNRRDVEQIGVNLTSSTDILGRSLASSSLIGTSTNDKLTSVNLTTVAMELEPIRNLVFRLSGTYKTLRSASETFSLDYYTDAEQTTVASVIEQYENAFSMTYFPGRKMTGFGVERRLANDGFPSLFAQVTRGDKGILNSDFDYTKVQFSYIQPWQVGGYGRLTTTLEAGKTFGDVPLGLLNVVPGNQSYFSIYNTFSQLDFYEFVTDTYTSLHLEHNFNGRFFSRIPFLRKLNLREIVGVRGVWGDVSQSNRDLNASGLTYLAPTNKVYYEYSVGVGNIFKILRIDFNFRGNYLDNPSARNFGVTGSFGFNF</sequence>
<dbReference type="InterPro" id="IPR043741">
    <property type="entry name" value="DUF5686"/>
</dbReference>
<evidence type="ECO:0000313" key="2">
    <source>
        <dbReference type="Proteomes" id="UP000248987"/>
    </source>
</evidence>
<gene>
    <name evidence="1" type="ORF">LX77_02511</name>
</gene>
<reference evidence="1 2" key="1">
    <citation type="submission" date="2018-06" db="EMBL/GenBank/DDBJ databases">
        <title>Genomic Encyclopedia of Archaeal and Bacterial Type Strains, Phase II (KMG-II): from individual species to whole genera.</title>
        <authorList>
            <person name="Goeker M."/>
        </authorList>
    </citation>
    <scope>NUCLEOTIDE SEQUENCE [LARGE SCALE GENOMIC DNA]</scope>
    <source>
        <strain evidence="1 2">DSM 12408</strain>
    </source>
</reference>
<evidence type="ECO:0000313" key="1">
    <source>
        <dbReference type="EMBL" id="RAJ22562.1"/>
    </source>
</evidence>
<keyword evidence="1" id="KW-0121">Carboxypeptidase</keyword>
<accession>A0A327S2Q2</accession>
<comment type="caution">
    <text evidence="1">The sequence shown here is derived from an EMBL/GenBank/DDBJ whole genome shotgun (WGS) entry which is preliminary data.</text>
</comment>
<keyword evidence="1" id="KW-0378">Hydrolase</keyword>
<keyword evidence="1" id="KW-0645">Protease</keyword>
<dbReference type="EMBL" id="QLLQ01000009">
    <property type="protein sequence ID" value="RAJ22562.1"/>
    <property type="molecule type" value="Genomic_DNA"/>
</dbReference>
<proteinExistence type="predicted"/>
<dbReference type="Pfam" id="PF13715">
    <property type="entry name" value="CarbopepD_reg_2"/>
    <property type="match status" value="1"/>
</dbReference>
<organism evidence="1 2">
    <name type="scientific">Gelidibacter algens</name>
    <dbReference type="NCBI Taxonomy" id="49280"/>
    <lineage>
        <taxon>Bacteria</taxon>
        <taxon>Pseudomonadati</taxon>
        <taxon>Bacteroidota</taxon>
        <taxon>Flavobacteriia</taxon>
        <taxon>Flavobacteriales</taxon>
        <taxon>Flavobacteriaceae</taxon>
        <taxon>Gelidibacter</taxon>
    </lineage>
</organism>
<protein>
    <submittedName>
        <fullName evidence="1">Carboxypeptidase-like protein</fullName>
    </submittedName>
</protein>
<dbReference type="Pfam" id="PF18939">
    <property type="entry name" value="DUF5686"/>
    <property type="match status" value="1"/>
</dbReference>
<dbReference type="InterPro" id="IPR008969">
    <property type="entry name" value="CarboxyPept-like_regulatory"/>
</dbReference>
<dbReference type="SUPFAM" id="SSF49464">
    <property type="entry name" value="Carboxypeptidase regulatory domain-like"/>
    <property type="match status" value="1"/>
</dbReference>
<dbReference type="AlphaFoldDB" id="A0A327S2Q2"/>
<name>A0A327S2Q2_9FLAO</name>
<dbReference type="GO" id="GO:0004180">
    <property type="term" value="F:carboxypeptidase activity"/>
    <property type="evidence" value="ECO:0007669"/>
    <property type="project" value="UniProtKB-KW"/>
</dbReference>
<keyword evidence="2" id="KW-1185">Reference proteome</keyword>
<dbReference type="Proteomes" id="UP000248987">
    <property type="component" value="Unassembled WGS sequence"/>
</dbReference>